<name>A0ACB7XQT0_9ERIC</name>
<accession>A0ACB7XQT0</accession>
<reference evidence="1 2" key="1">
    <citation type="journal article" date="2021" name="Hortic Res">
        <title>High-quality reference genome and annotation aids understanding of berry development for evergreen blueberry (Vaccinium darrowii).</title>
        <authorList>
            <person name="Yu J."/>
            <person name="Hulse-Kemp A.M."/>
            <person name="Babiker E."/>
            <person name="Staton M."/>
        </authorList>
    </citation>
    <scope>NUCLEOTIDE SEQUENCE [LARGE SCALE GENOMIC DNA]</scope>
    <source>
        <strain evidence="2">cv. NJ 8807/NJ 8810</strain>
        <tissue evidence="1">Young leaf</tissue>
    </source>
</reference>
<gene>
    <name evidence="1" type="ORF">Vadar_011562</name>
</gene>
<evidence type="ECO:0000313" key="1">
    <source>
        <dbReference type="EMBL" id="KAH7843000.1"/>
    </source>
</evidence>
<dbReference type="Proteomes" id="UP000828048">
    <property type="component" value="Chromosome 1"/>
</dbReference>
<protein>
    <submittedName>
        <fullName evidence="1">Uncharacterized protein</fullName>
    </submittedName>
</protein>
<dbReference type="EMBL" id="CM037151">
    <property type="protein sequence ID" value="KAH7843000.1"/>
    <property type="molecule type" value="Genomic_DNA"/>
</dbReference>
<organism evidence="1 2">
    <name type="scientific">Vaccinium darrowii</name>
    <dbReference type="NCBI Taxonomy" id="229202"/>
    <lineage>
        <taxon>Eukaryota</taxon>
        <taxon>Viridiplantae</taxon>
        <taxon>Streptophyta</taxon>
        <taxon>Embryophyta</taxon>
        <taxon>Tracheophyta</taxon>
        <taxon>Spermatophyta</taxon>
        <taxon>Magnoliopsida</taxon>
        <taxon>eudicotyledons</taxon>
        <taxon>Gunneridae</taxon>
        <taxon>Pentapetalae</taxon>
        <taxon>asterids</taxon>
        <taxon>Ericales</taxon>
        <taxon>Ericaceae</taxon>
        <taxon>Vaccinioideae</taxon>
        <taxon>Vaccinieae</taxon>
        <taxon>Vaccinium</taxon>
    </lineage>
</organism>
<evidence type="ECO:0000313" key="2">
    <source>
        <dbReference type="Proteomes" id="UP000828048"/>
    </source>
</evidence>
<sequence length="66" mass="7156">MSLGVEIVMAVVGLWAAGLRPLMMQYAGEMMEVMGVLLLLNPDVPGFPSNFSLLPEHCHVVTKTRG</sequence>
<comment type="caution">
    <text evidence="1">The sequence shown here is derived from an EMBL/GenBank/DDBJ whole genome shotgun (WGS) entry which is preliminary data.</text>
</comment>
<keyword evidence="2" id="KW-1185">Reference proteome</keyword>
<proteinExistence type="predicted"/>